<dbReference type="SMART" id="SM00448">
    <property type="entry name" value="REC"/>
    <property type="match status" value="2"/>
</dbReference>
<dbReference type="InterPro" id="IPR000014">
    <property type="entry name" value="PAS"/>
</dbReference>
<dbReference type="Pfam" id="PF02518">
    <property type="entry name" value="HATPase_c"/>
    <property type="match status" value="1"/>
</dbReference>
<evidence type="ECO:0000256" key="9">
    <source>
        <dbReference type="PROSITE-ProRule" id="PRU00169"/>
    </source>
</evidence>
<dbReference type="Pfam" id="PF08447">
    <property type="entry name" value="PAS_3"/>
    <property type="match status" value="1"/>
</dbReference>
<keyword evidence="6" id="KW-0418">Kinase</keyword>
<dbReference type="PRINTS" id="PR00344">
    <property type="entry name" value="BCTRLSENSOR"/>
</dbReference>
<dbReference type="CDD" id="cd17574">
    <property type="entry name" value="REC_OmpR"/>
    <property type="match status" value="1"/>
</dbReference>
<evidence type="ECO:0000256" key="3">
    <source>
        <dbReference type="ARBA" id="ARBA00022553"/>
    </source>
</evidence>
<evidence type="ECO:0000256" key="4">
    <source>
        <dbReference type="ARBA" id="ARBA00022679"/>
    </source>
</evidence>
<evidence type="ECO:0000256" key="10">
    <source>
        <dbReference type="SAM" id="Coils"/>
    </source>
</evidence>
<dbReference type="PANTHER" id="PTHR43065">
    <property type="entry name" value="SENSOR HISTIDINE KINASE"/>
    <property type="match status" value="1"/>
</dbReference>
<evidence type="ECO:0000256" key="8">
    <source>
        <dbReference type="ARBA" id="ARBA00023012"/>
    </source>
</evidence>
<dbReference type="SUPFAM" id="SSF47384">
    <property type="entry name" value="Homodimeric domain of signal transducing histidine kinase"/>
    <property type="match status" value="1"/>
</dbReference>
<protein>
    <recommendedName>
        <fullName evidence="2">histidine kinase</fullName>
        <ecNumber evidence="2">2.7.13.3</ecNumber>
    </recommendedName>
</protein>
<keyword evidence="7" id="KW-0067">ATP-binding</keyword>
<dbReference type="OrthoDB" id="9796100at2"/>
<dbReference type="InterPro" id="IPR003661">
    <property type="entry name" value="HisK_dim/P_dom"/>
</dbReference>
<dbReference type="PROSITE" id="PS50112">
    <property type="entry name" value="PAS"/>
    <property type="match status" value="1"/>
</dbReference>
<organism evidence="15 16">
    <name type="scientific">Paremcibacter congregatus</name>
    <dbReference type="NCBI Taxonomy" id="2043170"/>
    <lineage>
        <taxon>Bacteria</taxon>
        <taxon>Pseudomonadati</taxon>
        <taxon>Pseudomonadota</taxon>
        <taxon>Alphaproteobacteria</taxon>
        <taxon>Emcibacterales</taxon>
        <taxon>Emcibacteraceae</taxon>
        <taxon>Paremcibacter</taxon>
    </lineage>
</organism>
<dbReference type="Pfam" id="PF00989">
    <property type="entry name" value="PAS"/>
    <property type="match status" value="1"/>
</dbReference>
<feature type="modified residue" description="4-aspartylphosphate" evidence="9">
    <location>
        <position position="734"/>
    </location>
</feature>
<keyword evidence="4" id="KW-0808">Transferase</keyword>
<gene>
    <name evidence="15" type="ORF">CRD36_07160</name>
</gene>
<dbReference type="AlphaFoldDB" id="A0A2G4YS67"/>
<dbReference type="RefSeq" id="WP_099472069.1">
    <property type="nucleotide sequence ID" value="NZ_CP041025.1"/>
</dbReference>
<evidence type="ECO:0000256" key="7">
    <source>
        <dbReference type="ARBA" id="ARBA00022840"/>
    </source>
</evidence>
<dbReference type="InterPro" id="IPR000700">
    <property type="entry name" value="PAS-assoc_C"/>
</dbReference>
<dbReference type="SUPFAM" id="SSF52172">
    <property type="entry name" value="CheY-like"/>
    <property type="match status" value="2"/>
</dbReference>
<evidence type="ECO:0000256" key="2">
    <source>
        <dbReference type="ARBA" id="ARBA00012438"/>
    </source>
</evidence>
<keyword evidence="16" id="KW-1185">Reference proteome</keyword>
<evidence type="ECO:0000256" key="6">
    <source>
        <dbReference type="ARBA" id="ARBA00022777"/>
    </source>
</evidence>
<dbReference type="EC" id="2.7.13.3" evidence="2"/>
<dbReference type="InterPro" id="IPR004358">
    <property type="entry name" value="Sig_transdc_His_kin-like_C"/>
</dbReference>
<dbReference type="PROSITE" id="PS50113">
    <property type="entry name" value="PAC"/>
    <property type="match status" value="1"/>
</dbReference>
<dbReference type="InParanoid" id="A0A2G4YS67"/>
<evidence type="ECO:0000313" key="15">
    <source>
        <dbReference type="EMBL" id="PHZ85181.1"/>
    </source>
</evidence>
<dbReference type="InterPro" id="IPR036890">
    <property type="entry name" value="HATPase_C_sf"/>
</dbReference>
<feature type="coiled-coil region" evidence="10">
    <location>
        <begin position="118"/>
        <end position="149"/>
    </location>
</feature>
<dbReference type="SMART" id="SM00091">
    <property type="entry name" value="PAS"/>
    <property type="match status" value="2"/>
</dbReference>
<dbReference type="InterPro" id="IPR003594">
    <property type="entry name" value="HATPase_dom"/>
</dbReference>
<dbReference type="Gene3D" id="3.40.50.2300">
    <property type="match status" value="2"/>
</dbReference>
<dbReference type="PROSITE" id="PS50109">
    <property type="entry name" value="HIS_KIN"/>
    <property type="match status" value="1"/>
</dbReference>
<evidence type="ECO:0000313" key="16">
    <source>
        <dbReference type="Proteomes" id="UP000229730"/>
    </source>
</evidence>
<dbReference type="Gene3D" id="3.30.565.10">
    <property type="entry name" value="Histidine kinase-like ATPase, C-terminal domain"/>
    <property type="match status" value="1"/>
</dbReference>
<dbReference type="InterPro" id="IPR035965">
    <property type="entry name" value="PAS-like_dom_sf"/>
</dbReference>
<dbReference type="CDD" id="cd00130">
    <property type="entry name" value="PAS"/>
    <property type="match status" value="2"/>
</dbReference>
<dbReference type="InterPro" id="IPR005467">
    <property type="entry name" value="His_kinase_dom"/>
</dbReference>
<dbReference type="PROSITE" id="PS50110">
    <property type="entry name" value="RESPONSE_REGULATORY"/>
    <property type="match status" value="2"/>
</dbReference>
<dbReference type="SUPFAM" id="SSF55785">
    <property type="entry name" value="PYP-like sensor domain (PAS domain)"/>
    <property type="match status" value="2"/>
</dbReference>
<proteinExistence type="predicted"/>
<feature type="domain" description="PAC" evidence="14">
    <location>
        <begin position="248"/>
        <end position="300"/>
    </location>
</feature>
<feature type="modified residue" description="4-aspartylphosphate" evidence="9">
    <location>
        <position position="56"/>
    </location>
</feature>
<keyword evidence="8" id="KW-0902">Two-component regulatory system</keyword>
<comment type="catalytic activity">
    <reaction evidence="1">
        <text>ATP + protein L-histidine = ADP + protein N-phospho-L-histidine.</text>
        <dbReference type="EC" id="2.7.13.3"/>
    </reaction>
</comment>
<dbReference type="InterPro" id="IPR001789">
    <property type="entry name" value="Sig_transdc_resp-reg_receiver"/>
</dbReference>
<dbReference type="CDD" id="cd00082">
    <property type="entry name" value="HisKA"/>
    <property type="match status" value="1"/>
</dbReference>
<dbReference type="SMART" id="SM00387">
    <property type="entry name" value="HATPase_c"/>
    <property type="match status" value="1"/>
</dbReference>
<sequence>MDAQTGHILVVDDNPDNTDLLVKRLKRRGYTADYVASGPEAIEKLDQAAYDAVLLDYMMPGMDGMETLQYIRQTRHPNQMPVIMVTAKNDTQSIVQSLQAGANDYIHKPIEFQILFARLANQVALKKAEERLEHINEELEEQVRKRTSALMATNESLLAEKIRRNEAELLMRESQHQFREAFLKAGHGIALLNFDSSFKLVNTAFCRMLGYDETSLSHLTIKDLTHNDDWQDEAPQFTSLAKGRISNYEVKKRMYPSEREEIFVRENISLILDQHGKPRHAVAQFIDVTETHKARETIEEKQAYLQAILNSAADAIIATDGDGLILTFNQAAEILFGFQEKEMLNRDITGLLRENQTDLGGNVHTIPQDSCLLSRGARDVTGLKKTGEHFTASLSVGQFGSQDKRGMIYVIRDISERMDLEHKLRHAAKMEAVGRLTGGVAHDFNNLLTVIIGNLQLLERSLVENEKAQDRVGKIMKAAKSGAELTRRLLTFSRQQVLETTPHDVNEVVRDLEQLLGRTVGADITVSSAVSETPFIGITDKNQLESALLNLCVNARDAMPDGGRITVETKQVRLDESYASNHTEVTPGEYYEIAVSDTGNGIPPDIVDKIFEPFFTTKASGQGTGLGLSTVFGFMKQSGGHLAVYSELGFGTTFKLYVPMAPDAAAYIAEQAKMWQEMPVRPATILVVEDDPDVREVAVTVLRESGFIVREARTGPDGLRIFSEDPTIEAVFSDVVMPGGMLGPEMGAKMRDIRPDIPIMFASGYAEKALEDKGGLLSKSRFISKPYNATELPHILTSLLETHQ</sequence>
<dbReference type="InterPro" id="IPR011006">
    <property type="entry name" value="CheY-like_superfamily"/>
</dbReference>
<feature type="domain" description="Response regulatory" evidence="12">
    <location>
        <begin position="7"/>
        <end position="123"/>
    </location>
</feature>
<feature type="domain" description="Response regulatory" evidence="12">
    <location>
        <begin position="684"/>
        <end position="800"/>
    </location>
</feature>
<dbReference type="PANTHER" id="PTHR43065:SF42">
    <property type="entry name" value="TWO-COMPONENT SENSOR PPRA"/>
    <property type="match status" value="1"/>
</dbReference>
<evidence type="ECO:0000259" key="12">
    <source>
        <dbReference type="PROSITE" id="PS50110"/>
    </source>
</evidence>
<dbReference type="InterPro" id="IPR013655">
    <property type="entry name" value="PAS_fold_3"/>
</dbReference>
<keyword evidence="5" id="KW-0547">Nucleotide-binding</keyword>
<dbReference type="InterPro" id="IPR013767">
    <property type="entry name" value="PAS_fold"/>
</dbReference>
<evidence type="ECO:0000259" key="13">
    <source>
        <dbReference type="PROSITE" id="PS50112"/>
    </source>
</evidence>
<dbReference type="NCBIfam" id="TIGR00229">
    <property type="entry name" value="sensory_box"/>
    <property type="match status" value="2"/>
</dbReference>
<dbReference type="GO" id="GO:0006355">
    <property type="term" value="P:regulation of DNA-templated transcription"/>
    <property type="evidence" value="ECO:0007669"/>
    <property type="project" value="InterPro"/>
</dbReference>
<accession>A0A2G4YS67</accession>
<evidence type="ECO:0000256" key="5">
    <source>
        <dbReference type="ARBA" id="ARBA00022741"/>
    </source>
</evidence>
<dbReference type="SUPFAM" id="SSF55874">
    <property type="entry name" value="ATPase domain of HSP90 chaperone/DNA topoisomerase II/histidine kinase"/>
    <property type="match status" value="1"/>
</dbReference>
<evidence type="ECO:0000259" key="11">
    <source>
        <dbReference type="PROSITE" id="PS50109"/>
    </source>
</evidence>
<dbReference type="Gene3D" id="3.30.450.20">
    <property type="entry name" value="PAS domain"/>
    <property type="match status" value="2"/>
</dbReference>
<keyword evidence="3 9" id="KW-0597">Phosphoprotein</keyword>
<evidence type="ECO:0000256" key="1">
    <source>
        <dbReference type="ARBA" id="ARBA00000085"/>
    </source>
</evidence>
<dbReference type="Pfam" id="PF00512">
    <property type="entry name" value="HisKA"/>
    <property type="match status" value="1"/>
</dbReference>
<dbReference type="InterPro" id="IPR036097">
    <property type="entry name" value="HisK_dim/P_sf"/>
</dbReference>
<dbReference type="Gene3D" id="1.10.287.130">
    <property type="match status" value="1"/>
</dbReference>
<dbReference type="EMBL" id="PDEM01000016">
    <property type="protein sequence ID" value="PHZ85181.1"/>
    <property type="molecule type" value="Genomic_DNA"/>
</dbReference>
<reference evidence="15 16" key="1">
    <citation type="submission" date="2017-10" db="EMBL/GenBank/DDBJ databases">
        <title>Frigbacter circumglobatus gen. nov. sp. nov., isolated from sediment cultured in situ.</title>
        <authorList>
            <person name="Zhao Z."/>
        </authorList>
    </citation>
    <scope>NUCLEOTIDE SEQUENCE [LARGE SCALE GENOMIC DNA]</scope>
    <source>
        <strain evidence="15 16">ZYL</strain>
    </source>
</reference>
<feature type="domain" description="Histidine kinase" evidence="11">
    <location>
        <begin position="439"/>
        <end position="662"/>
    </location>
</feature>
<dbReference type="SMART" id="SM00388">
    <property type="entry name" value="HisKA"/>
    <property type="match status" value="1"/>
</dbReference>
<keyword evidence="10" id="KW-0175">Coiled coil</keyword>
<dbReference type="Proteomes" id="UP000229730">
    <property type="component" value="Unassembled WGS sequence"/>
</dbReference>
<name>A0A2G4YS67_9PROT</name>
<dbReference type="GO" id="GO:0000155">
    <property type="term" value="F:phosphorelay sensor kinase activity"/>
    <property type="evidence" value="ECO:0007669"/>
    <property type="project" value="InterPro"/>
</dbReference>
<dbReference type="GO" id="GO:0005524">
    <property type="term" value="F:ATP binding"/>
    <property type="evidence" value="ECO:0007669"/>
    <property type="project" value="UniProtKB-KW"/>
</dbReference>
<comment type="caution">
    <text evidence="15">The sequence shown here is derived from an EMBL/GenBank/DDBJ whole genome shotgun (WGS) entry which is preliminary data.</text>
</comment>
<feature type="domain" description="PAS" evidence="13">
    <location>
        <begin position="301"/>
        <end position="346"/>
    </location>
</feature>
<dbReference type="Pfam" id="PF00072">
    <property type="entry name" value="Response_reg"/>
    <property type="match status" value="2"/>
</dbReference>
<evidence type="ECO:0000259" key="14">
    <source>
        <dbReference type="PROSITE" id="PS50113"/>
    </source>
</evidence>